<dbReference type="PANTHER" id="PTHR22600:SF57">
    <property type="entry name" value="BETA-N-ACETYLHEXOSAMINIDASE"/>
    <property type="match status" value="1"/>
</dbReference>
<evidence type="ECO:0000256" key="2">
    <source>
        <dbReference type="ARBA" id="ARBA00006285"/>
    </source>
</evidence>
<feature type="signal peptide" evidence="8">
    <location>
        <begin position="1"/>
        <end position="45"/>
    </location>
</feature>
<keyword evidence="5" id="KW-0326">Glycosidase</keyword>
<feature type="compositionally biased region" description="Polar residues" evidence="7">
    <location>
        <begin position="53"/>
        <end position="67"/>
    </location>
</feature>
<feature type="compositionally biased region" description="Low complexity" evidence="7">
    <location>
        <begin position="42"/>
        <end position="52"/>
    </location>
</feature>
<feature type="region of interest" description="Disordered" evidence="7">
    <location>
        <begin position="42"/>
        <end position="95"/>
    </location>
</feature>
<comment type="caution">
    <text evidence="11">The sequence shown here is derived from an EMBL/GenBank/DDBJ whole genome shotgun (WGS) entry which is preliminary data.</text>
</comment>
<keyword evidence="8" id="KW-0732">Signal</keyword>
<dbReference type="GO" id="GO:0005975">
    <property type="term" value="P:carbohydrate metabolic process"/>
    <property type="evidence" value="ECO:0007669"/>
    <property type="project" value="InterPro"/>
</dbReference>
<evidence type="ECO:0000256" key="1">
    <source>
        <dbReference type="ARBA" id="ARBA00001231"/>
    </source>
</evidence>
<evidence type="ECO:0000256" key="4">
    <source>
        <dbReference type="ARBA" id="ARBA00022801"/>
    </source>
</evidence>
<dbReference type="Pfam" id="PF02838">
    <property type="entry name" value="Glyco_hydro_20b"/>
    <property type="match status" value="1"/>
</dbReference>
<name>A0AA90H2I7_9ACTN</name>
<dbReference type="EMBL" id="JABXJJ020000038">
    <property type="protein sequence ID" value="MDI5972888.1"/>
    <property type="molecule type" value="Genomic_DNA"/>
</dbReference>
<comment type="similarity">
    <text evidence="2">Belongs to the glycosyl hydrolase 20 family.</text>
</comment>
<dbReference type="PRINTS" id="PR00738">
    <property type="entry name" value="GLHYDRLASE20"/>
</dbReference>
<dbReference type="InterPro" id="IPR025705">
    <property type="entry name" value="Beta_hexosaminidase_sua/sub"/>
</dbReference>
<dbReference type="GO" id="GO:0016020">
    <property type="term" value="C:membrane"/>
    <property type="evidence" value="ECO:0007669"/>
    <property type="project" value="TreeGrafter"/>
</dbReference>
<feature type="active site" description="Proton donor" evidence="6">
    <location>
        <position position="410"/>
    </location>
</feature>
<evidence type="ECO:0000256" key="8">
    <source>
        <dbReference type="SAM" id="SignalP"/>
    </source>
</evidence>
<dbReference type="InterPro" id="IPR029018">
    <property type="entry name" value="Hex-like_dom2"/>
</dbReference>
<evidence type="ECO:0000313" key="11">
    <source>
        <dbReference type="EMBL" id="MDI5972888.1"/>
    </source>
</evidence>
<evidence type="ECO:0000256" key="7">
    <source>
        <dbReference type="SAM" id="MobiDB-lite"/>
    </source>
</evidence>
<organism evidence="11">
    <name type="scientific">Streptantibioticus silvisoli</name>
    <dbReference type="NCBI Taxonomy" id="2705255"/>
    <lineage>
        <taxon>Bacteria</taxon>
        <taxon>Bacillati</taxon>
        <taxon>Actinomycetota</taxon>
        <taxon>Actinomycetes</taxon>
        <taxon>Kitasatosporales</taxon>
        <taxon>Streptomycetaceae</taxon>
        <taxon>Streptantibioticus</taxon>
    </lineage>
</organism>
<sequence>MRRQQAWPVPGNAARTDRGPLRRWRGACALLVLAATGLTLTPATATPPATTPRSTVSHLPADASSTVSHSPGAPADASPGNPGAPAGTPAPASPRPLASVIPAPLSVRPGGAPYVLSRDAVIGVPLDVPGAAGVGTYLADLLRPSTGFALPVVPGGGGSGITLRLESGGGDGGAAQGGPGARNGLGGEGYRLTVRPAGVVISAAAPAGLFHGVQTLRQLLPAAVEAHSPQAGPWTVAGGTITDRPRYAYRGAMLDVARHFFGVGRVERYIDELALYKVDYLHLHLTDDQGWRIAIRSWPRLAAYGGTTEVGGGTGGYYTQAQYERIVRYARSRFMTVVPEIDMPAHTNAALASYASLDCDGVTPALYTGVNVGFSSLCVGDDVTYTFARDVLREIAALTPGPYLHIGGDEAHSTSAADYRAFMDKVQPLVTDTGKTVMAWNQITGADPVKGAIAQYWGTSGTEPAVIAAARAGTRFVLSPANHTYLDMKYDARTRLGLAWAGYVEVKDAYDWDPATYLHGAPAGAVMGVEAPLWSETLTKDADIDPMAFPRLPAVAELGWSAAASHDWDAFAARLAAQGPRWQAMGIDWYRSPQVPWDTA</sequence>
<evidence type="ECO:0000256" key="3">
    <source>
        <dbReference type="ARBA" id="ARBA00012663"/>
    </source>
</evidence>
<dbReference type="SUPFAM" id="SSF55545">
    <property type="entry name" value="beta-N-acetylhexosaminidase-like domain"/>
    <property type="match status" value="1"/>
</dbReference>
<dbReference type="GO" id="GO:0030203">
    <property type="term" value="P:glycosaminoglycan metabolic process"/>
    <property type="evidence" value="ECO:0007669"/>
    <property type="project" value="TreeGrafter"/>
</dbReference>
<comment type="catalytic activity">
    <reaction evidence="1">
        <text>Hydrolysis of terminal non-reducing N-acetyl-D-hexosamine residues in N-acetyl-beta-D-hexosaminides.</text>
        <dbReference type="EC" id="3.2.1.52"/>
    </reaction>
</comment>
<protein>
    <recommendedName>
        <fullName evidence="3">beta-N-acetylhexosaminidase</fullName>
        <ecNumber evidence="3">3.2.1.52</ecNumber>
    </recommendedName>
</protein>
<dbReference type="SUPFAM" id="SSF51445">
    <property type="entry name" value="(Trans)glycosidases"/>
    <property type="match status" value="1"/>
</dbReference>
<feature type="compositionally biased region" description="Low complexity" evidence="7">
    <location>
        <begin position="68"/>
        <end position="90"/>
    </location>
</feature>
<evidence type="ECO:0000259" key="10">
    <source>
        <dbReference type="Pfam" id="PF02838"/>
    </source>
</evidence>
<gene>
    <name evidence="11" type="ORF">POF50_026680</name>
</gene>
<feature type="domain" description="Glycoside hydrolase family 20 catalytic" evidence="9">
    <location>
        <begin position="247"/>
        <end position="562"/>
    </location>
</feature>
<dbReference type="Gene3D" id="3.30.379.10">
    <property type="entry name" value="Chitobiase/beta-hexosaminidase domain 2-like"/>
    <property type="match status" value="1"/>
</dbReference>
<feature type="chain" id="PRO_5041733195" description="beta-N-acetylhexosaminidase" evidence="8">
    <location>
        <begin position="46"/>
        <end position="600"/>
    </location>
</feature>
<reference evidence="11" key="1">
    <citation type="submission" date="2023-05" db="EMBL/GenBank/DDBJ databases">
        <title>Streptantibioticus silvisoli sp. nov., acidotolerant actinomycetes 1 from pine litter.</title>
        <authorList>
            <person name="Swiecimska M."/>
            <person name="Golinska P."/>
            <person name="Sangal V."/>
            <person name="Wachnowicz B."/>
            <person name="Goodfellow M."/>
        </authorList>
    </citation>
    <scope>NUCLEOTIDE SEQUENCE</scope>
    <source>
        <strain evidence="11">SL13</strain>
    </source>
</reference>
<dbReference type="Pfam" id="PF00728">
    <property type="entry name" value="Glyco_hydro_20"/>
    <property type="match status" value="1"/>
</dbReference>
<dbReference type="AlphaFoldDB" id="A0AA90H2I7"/>
<accession>A0AA90H2I7</accession>
<dbReference type="GO" id="GO:0004563">
    <property type="term" value="F:beta-N-acetylhexosaminidase activity"/>
    <property type="evidence" value="ECO:0007669"/>
    <property type="project" value="UniProtKB-EC"/>
</dbReference>
<evidence type="ECO:0000259" key="9">
    <source>
        <dbReference type="Pfam" id="PF00728"/>
    </source>
</evidence>
<evidence type="ECO:0000256" key="5">
    <source>
        <dbReference type="ARBA" id="ARBA00023295"/>
    </source>
</evidence>
<dbReference type="Gene3D" id="3.20.20.80">
    <property type="entry name" value="Glycosidases"/>
    <property type="match status" value="1"/>
</dbReference>
<dbReference type="EC" id="3.2.1.52" evidence="3"/>
<evidence type="ECO:0000256" key="6">
    <source>
        <dbReference type="PIRSR" id="PIRSR625705-1"/>
    </source>
</evidence>
<dbReference type="InterPro" id="IPR015883">
    <property type="entry name" value="Glyco_hydro_20_cat"/>
</dbReference>
<keyword evidence="4" id="KW-0378">Hydrolase</keyword>
<dbReference type="InterPro" id="IPR015882">
    <property type="entry name" value="HEX_bac_N"/>
</dbReference>
<dbReference type="InterPro" id="IPR017853">
    <property type="entry name" value="GH"/>
</dbReference>
<dbReference type="PANTHER" id="PTHR22600">
    <property type="entry name" value="BETA-HEXOSAMINIDASE"/>
    <property type="match status" value="1"/>
</dbReference>
<proteinExistence type="inferred from homology"/>
<dbReference type="CDD" id="cd06568">
    <property type="entry name" value="GH20_SpHex_like"/>
    <property type="match status" value="1"/>
</dbReference>
<feature type="domain" description="Beta-hexosaminidase bacterial type N-terminal" evidence="10">
    <location>
        <begin position="99"/>
        <end position="243"/>
    </location>
</feature>